<keyword evidence="8" id="KW-1133">Transmembrane helix</keyword>
<keyword evidence="10 13" id="KW-0408">Iron</keyword>
<dbReference type="InterPro" id="IPR002401">
    <property type="entry name" value="Cyt_P450_E_grp-I"/>
</dbReference>
<proteinExistence type="inferred from homology"/>
<keyword evidence="11 14" id="KW-0503">Monooxygenase</keyword>
<dbReference type="InterPro" id="IPR001128">
    <property type="entry name" value="Cyt_P450"/>
</dbReference>
<comment type="similarity">
    <text evidence="4 14">Belongs to the cytochrome P450 family.</text>
</comment>
<evidence type="ECO:0000256" key="9">
    <source>
        <dbReference type="ARBA" id="ARBA00023002"/>
    </source>
</evidence>
<dbReference type="GO" id="GO:0016705">
    <property type="term" value="F:oxidoreductase activity, acting on paired donors, with incorporation or reduction of molecular oxygen"/>
    <property type="evidence" value="ECO:0007669"/>
    <property type="project" value="InterPro"/>
</dbReference>
<protein>
    <recommendedName>
        <fullName evidence="17">Cytochrome P450</fullName>
    </recommendedName>
</protein>
<name>A0A409VZ24_9AGAR</name>
<dbReference type="Proteomes" id="UP000284842">
    <property type="component" value="Unassembled WGS sequence"/>
</dbReference>
<comment type="subcellular location">
    <subcellularLocation>
        <location evidence="2">Membrane</location>
    </subcellularLocation>
</comment>
<dbReference type="InterPro" id="IPR036396">
    <property type="entry name" value="Cyt_P450_sf"/>
</dbReference>
<dbReference type="EMBL" id="NHTK01005913">
    <property type="protein sequence ID" value="PPQ71481.1"/>
    <property type="molecule type" value="Genomic_DNA"/>
</dbReference>
<evidence type="ECO:0000256" key="14">
    <source>
        <dbReference type="RuleBase" id="RU000461"/>
    </source>
</evidence>
<keyword evidence="5 13" id="KW-0349">Heme</keyword>
<evidence type="ECO:0000256" key="2">
    <source>
        <dbReference type="ARBA" id="ARBA00004370"/>
    </source>
</evidence>
<evidence type="ECO:0000256" key="8">
    <source>
        <dbReference type="ARBA" id="ARBA00022989"/>
    </source>
</evidence>
<evidence type="ECO:0000256" key="3">
    <source>
        <dbReference type="ARBA" id="ARBA00004721"/>
    </source>
</evidence>
<dbReference type="AlphaFoldDB" id="A0A409VZ24"/>
<comment type="caution">
    <text evidence="15">The sequence shown here is derived from an EMBL/GenBank/DDBJ whole genome shotgun (WGS) entry which is preliminary data.</text>
</comment>
<dbReference type="InParanoid" id="A0A409VZ24"/>
<dbReference type="Pfam" id="PF00067">
    <property type="entry name" value="p450"/>
    <property type="match status" value="1"/>
</dbReference>
<dbReference type="OrthoDB" id="1470350at2759"/>
<evidence type="ECO:0000256" key="5">
    <source>
        <dbReference type="ARBA" id="ARBA00022617"/>
    </source>
</evidence>
<evidence type="ECO:0000256" key="13">
    <source>
        <dbReference type="PIRSR" id="PIRSR602401-1"/>
    </source>
</evidence>
<dbReference type="SUPFAM" id="SSF48264">
    <property type="entry name" value="Cytochrome P450"/>
    <property type="match status" value="1"/>
</dbReference>
<dbReference type="GO" id="GO:0020037">
    <property type="term" value="F:heme binding"/>
    <property type="evidence" value="ECO:0007669"/>
    <property type="project" value="InterPro"/>
</dbReference>
<gene>
    <name evidence="15" type="ORF">CVT24_011975</name>
</gene>
<keyword evidence="6" id="KW-0812">Transmembrane</keyword>
<evidence type="ECO:0000256" key="7">
    <source>
        <dbReference type="ARBA" id="ARBA00022723"/>
    </source>
</evidence>
<keyword evidence="12" id="KW-0472">Membrane</keyword>
<dbReference type="InterPro" id="IPR050121">
    <property type="entry name" value="Cytochrome_P450_monoxygenase"/>
</dbReference>
<evidence type="ECO:0000313" key="16">
    <source>
        <dbReference type="Proteomes" id="UP000284842"/>
    </source>
</evidence>
<dbReference type="GO" id="GO:0004497">
    <property type="term" value="F:monooxygenase activity"/>
    <property type="evidence" value="ECO:0007669"/>
    <property type="project" value="UniProtKB-KW"/>
</dbReference>
<evidence type="ECO:0000256" key="12">
    <source>
        <dbReference type="ARBA" id="ARBA00023136"/>
    </source>
</evidence>
<feature type="binding site" description="axial binding residue" evidence="13">
    <location>
        <position position="340"/>
    </location>
    <ligand>
        <name>heme</name>
        <dbReference type="ChEBI" id="CHEBI:30413"/>
    </ligand>
    <ligandPart>
        <name>Fe</name>
        <dbReference type="ChEBI" id="CHEBI:18248"/>
    </ligandPart>
</feature>
<dbReference type="STRING" id="181874.A0A409VZ24"/>
<dbReference type="PRINTS" id="PR00463">
    <property type="entry name" value="EP450I"/>
</dbReference>
<keyword evidence="9 14" id="KW-0560">Oxidoreductase</keyword>
<accession>A0A409VZ24</accession>
<dbReference type="PRINTS" id="PR00385">
    <property type="entry name" value="P450"/>
</dbReference>
<dbReference type="GO" id="GO:0005506">
    <property type="term" value="F:iron ion binding"/>
    <property type="evidence" value="ECO:0007669"/>
    <property type="project" value="InterPro"/>
</dbReference>
<evidence type="ECO:0000256" key="1">
    <source>
        <dbReference type="ARBA" id="ARBA00001971"/>
    </source>
</evidence>
<evidence type="ECO:0000313" key="15">
    <source>
        <dbReference type="EMBL" id="PPQ71481.1"/>
    </source>
</evidence>
<dbReference type="PANTHER" id="PTHR24305">
    <property type="entry name" value="CYTOCHROME P450"/>
    <property type="match status" value="1"/>
</dbReference>
<keyword evidence="7 13" id="KW-0479">Metal-binding</keyword>
<keyword evidence="16" id="KW-1185">Reference proteome</keyword>
<dbReference type="GO" id="GO:0016020">
    <property type="term" value="C:membrane"/>
    <property type="evidence" value="ECO:0007669"/>
    <property type="project" value="UniProtKB-SubCell"/>
</dbReference>
<evidence type="ECO:0000256" key="10">
    <source>
        <dbReference type="ARBA" id="ARBA00023004"/>
    </source>
</evidence>
<evidence type="ECO:0008006" key="17">
    <source>
        <dbReference type="Google" id="ProtNLM"/>
    </source>
</evidence>
<dbReference type="InterPro" id="IPR017972">
    <property type="entry name" value="Cyt_P450_CS"/>
</dbReference>
<sequence length="403" mass="45293">MLNPVFSIAHMRQMMPIFYNIVHKLESSIAKQIQDGPKEIDMLSWMGRTALELIGQSGFGHSFDDLAGEDYDESSYSVALKEIVPTTFKLRFALSLVLPYVVNIGNPAFLRKAIDWIPIASVKKVRDLADVLHQTSIEIYQRKKKALAEGDQSVAEQIAQGKDILSILMKANLEASEEDRLPDEEIYSQISTFTFAGTDTTSNALARVLWLLAHHKDVQYKLRVELREAMEKAGGDIPYDELVLLPYMDAICRETMRLYSPVIRLTRMATEDVILPVSRPIRGVDGTLMPEVHVPKGTNVHVSLLAANRNKEIWGEDANEWRPERWLEPMMTFSAGGRSCIGFKFSQLEMKAVLSLLISRFEFSPSQEIFWQMTNIITPVIKNTKGGSPGGTPQLPLLVQLAA</sequence>
<evidence type="ECO:0000256" key="6">
    <source>
        <dbReference type="ARBA" id="ARBA00022692"/>
    </source>
</evidence>
<evidence type="ECO:0000256" key="4">
    <source>
        <dbReference type="ARBA" id="ARBA00010617"/>
    </source>
</evidence>
<organism evidence="15 16">
    <name type="scientific">Panaeolus cyanescens</name>
    <dbReference type="NCBI Taxonomy" id="181874"/>
    <lineage>
        <taxon>Eukaryota</taxon>
        <taxon>Fungi</taxon>
        <taxon>Dikarya</taxon>
        <taxon>Basidiomycota</taxon>
        <taxon>Agaricomycotina</taxon>
        <taxon>Agaricomycetes</taxon>
        <taxon>Agaricomycetidae</taxon>
        <taxon>Agaricales</taxon>
        <taxon>Agaricineae</taxon>
        <taxon>Galeropsidaceae</taxon>
        <taxon>Panaeolus</taxon>
    </lineage>
</organism>
<dbReference type="PANTHER" id="PTHR24305:SF166">
    <property type="entry name" value="CYTOCHROME P450 12A4, MITOCHONDRIAL-RELATED"/>
    <property type="match status" value="1"/>
</dbReference>
<dbReference type="Gene3D" id="1.10.630.10">
    <property type="entry name" value="Cytochrome P450"/>
    <property type="match status" value="1"/>
</dbReference>
<reference evidence="15 16" key="1">
    <citation type="journal article" date="2018" name="Evol. Lett.">
        <title>Horizontal gene cluster transfer increased hallucinogenic mushroom diversity.</title>
        <authorList>
            <person name="Reynolds H.T."/>
            <person name="Vijayakumar V."/>
            <person name="Gluck-Thaler E."/>
            <person name="Korotkin H.B."/>
            <person name="Matheny P.B."/>
            <person name="Slot J.C."/>
        </authorList>
    </citation>
    <scope>NUCLEOTIDE SEQUENCE [LARGE SCALE GENOMIC DNA]</scope>
    <source>
        <strain evidence="15 16">2629</strain>
    </source>
</reference>
<evidence type="ECO:0000256" key="11">
    <source>
        <dbReference type="ARBA" id="ARBA00023033"/>
    </source>
</evidence>
<comment type="pathway">
    <text evidence="3">Secondary metabolite biosynthesis; terpenoid biosynthesis.</text>
</comment>
<comment type="cofactor">
    <cofactor evidence="1 13">
        <name>heme</name>
        <dbReference type="ChEBI" id="CHEBI:30413"/>
    </cofactor>
</comment>
<dbReference type="PROSITE" id="PS00086">
    <property type="entry name" value="CYTOCHROME_P450"/>
    <property type="match status" value="1"/>
</dbReference>